<reference evidence="1 2" key="1">
    <citation type="journal article" date="2012" name="Genome Biol.">
        <title>Sequencing three crocodilian genomes to illuminate the evolution of archosaurs and amniotes.</title>
        <authorList>
            <person name="St John J.A."/>
            <person name="Braun E.L."/>
            <person name="Isberg S.R."/>
            <person name="Miles L.G."/>
            <person name="Chong A.Y."/>
            <person name="Gongora J."/>
            <person name="Dalzell P."/>
            <person name="Moran C."/>
            <person name="Bed'hom B."/>
            <person name="Abzhanov A."/>
            <person name="Burgess S.C."/>
            <person name="Cooksey A.M."/>
            <person name="Castoe T.A."/>
            <person name="Crawford N.G."/>
            <person name="Densmore L.D."/>
            <person name="Drew J.C."/>
            <person name="Edwards S.V."/>
            <person name="Faircloth B.C."/>
            <person name="Fujita M.K."/>
            <person name="Greenwold M.J."/>
            <person name="Hoffmann F.G."/>
            <person name="Howard J.M."/>
            <person name="Iguchi T."/>
            <person name="Janes D.E."/>
            <person name="Khan S.Y."/>
            <person name="Kohno S."/>
            <person name="de Koning A.J."/>
            <person name="Lance S.L."/>
            <person name="McCarthy F.M."/>
            <person name="McCormack J.E."/>
            <person name="Merchant M.E."/>
            <person name="Peterson D.G."/>
            <person name="Pollock D.D."/>
            <person name="Pourmand N."/>
            <person name="Raney B.J."/>
            <person name="Roessler K.A."/>
            <person name="Sanford J.R."/>
            <person name="Sawyer R.H."/>
            <person name="Schmidt C.J."/>
            <person name="Triplett E.W."/>
            <person name="Tuberville T.D."/>
            <person name="Venegas-Anaya M."/>
            <person name="Howard J.T."/>
            <person name="Jarvis E.D."/>
            <person name="Guillette L.J.Jr."/>
            <person name="Glenn T.C."/>
            <person name="Green R.E."/>
            <person name="Ray D.A."/>
        </authorList>
    </citation>
    <scope>NUCLEOTIDE SEQUENCE [LARGE SCALE GENOMIC DNA]</scope>
    <source>
        <strain evidence="1">KSC_2009_1</strain>
    </source>
</reference>
<comment type="caution">
    <text evidence="1">The sequence shown here is derived from an EMBL/GenBank/DDBJ whole genome shotgun (WGS) entry which is preliminary data.</text>
</comment>
<dbReference type="EMBL" id="AKHW03000422">
    <property type="protein sequence ID" value="KYO47391.1"/>
    <property type="molecule type" value="Genomic_DNA"/>
</dbReference>
<evidence type="ECO:0000313" key="1">
    <source>
        <dbReference type="EMBL" id="KYO47391.1"/>
    </source>
</evidence>
<accession>A0A151PE94</accession>
<name>A0A151PE94_ALLMI</name>
<dbReference type="AlphaFoldDB" id="A0A151PE94"/>
<evidence type="ECO:0000313" key="2">
    <source>
        <dbReference type="Proteomes" id="UP000050525"/>
    </source>
</evidence>
<keyword evidence="2" id="KW-1185">Reference proteome</keyword>
<organism evidence="1 2">
    <name type="scientific">Alligator mississippiensis</name>
    <name type="common">American alligator</name>
    <dbReference type="NCBI Taxonomy" id="8496"/>
    <lineage>
        <taxon>Eukaryota</taxon>
        <taxon>Metazoa</taxon>
        <taxon>Chordata</taxon>
        <taxon>Craniata</taxon>
        <taxon>Vertebrata</taxon>
        <taxon>Euteleostomi</taxon>
        <taxon>Archelosauria</taxon>
        <taxon>Archosauria</taxon>
        <taxon>Crocodylia</taxon>
        <taxon>Alligatoridae</taxon>
        <taxon>Alligatorinae</taxon>
        <taxon>Alligator</taxon>
    </lineage>
</organism>
<protein>
    <submittedName>
        <fullName evidence="1">Uncharacterized protein</fullName>
    </submittedName>
</protein>
<gene>
    <name evidence="1" type="ORF">Y1Q_0001199</name>
</gene>
<proteinExistence type="predicted"/>
<sequence length="116" mass="13386">MISEGQPCEWAWLEWRGLLQTCSFMGNSGNLFAAFCKILIENHYRENELKAYYDDSCPGVFGKKQPESKRRSRNNGEKFQVVLAALFPDRKMKRKLSRTGYSYVGDTNGKVLMYAN</sequence>
<dbReference type="Proteomes" id="UP000050525">
    <property type="component" value="Unassembled WGS sequence"/>
</dbReference>